<dbReference type="OrthoDB" id="515050at2"/>
<keyword evidence="3" id="KW-1185">Reference proteome</keyword>
<name>A0A139WT28_9CYAN</name>
<dbReference type="EMBL" id="ANNX02000051">
    <property type="protein sequence ID" value="KYC35586.1"/>
    <property type="molecule type" value="Genomic_DNA"/>
</dbReference>
<dbReference type="RefSeq" id="WP_017747870.1">
    <property type="nucleotide sequence ID" value="NZ_KQ976354.1"/>
</dbReference>
<reference evidence="2 3" key="1">
    <citation type="journal article" date="2013" name="Genome Biol. Evol.">
        <title>Genomes of Stigonematalean cyanobacteria (subsection V) and the evolution of oxygenic photosynthesis from prokaryotes to plastids.</title>
        <authorList>
            <person name="Dagan T."/>
            <person name="Roettger M."/>
            <person name="Stucken K."/>
            <person name="Landan G."/>
            <person name="Koch R."/>
            <person name="Major P."/>
            <person name="Gould S.B."/>
            <person name="Goremykin V.V."/>
            <person name="Rippka R."/>
            <person name="Tandeau de Marsac N."/>
            <person name="Gugger M."/>
            <person name="Lockhart P.J."/>
            <person name="Allen J.F."/>
            <person name="Brune I."/>
            <person name="Maus I."/>
            <person name="Puhler A."/>
            <person name="Martin W.F."/>
        </authorList>
    </citation>
    <scope>NUCLEOTIDE SEQUENCE [LARGE SCALE GENOMIC DNA]</scope>
    <source>
        <strain evidence="2 3">PCC 7110</strain>
    </source>
</reference>
<dbReference type="Proteomes" id="UP000076925">
    <property type="component" value="Unassembled WGS sequence"/>
</dbReference>
<evidence type="ECO:0000256" key="1">
    <source>
        <dbReference type="SAM" id="SignalP"/>
    </source>
</evidence>
<feature type="chain" id="PRO_5007300417" evidence="1">
    <location>
        <begin position="24"/>
        <end position="104"/>
    </location>
</feature>
<sequence>MKLKLFTSSFLMISLIVASGIQAAEATKATDTFNKQNYNRSVSFDRIFSVLETGDRTKKESAKTPLTPDITKIDRVSSGNKLQSYNPQPIIIAIRCKSPCKTEI</sequence>
<evidence type="ECO:0000313" key="2">
    <source>
        <dbReference type="EMBL" id="KYC35586.1"/>
    </source>
</evidence>
<dbReference type="AlphaFoldDB" id="A0A139WT28"/>
<protein>
    <submittedName>
        <fullName evidence="2">Uncharacterized protein</fullName>
    </submittedName>
</protein>
<feature type="signal peptide" evidence="1">
    <location>
        <begin position="1"/>
        <end position="23"/>
    </location>
</feature>
<proteinExistence type="predicted"/>
<accession>A0A139WT28</accession>
<evidence type="ECO:0000313" key="3">
    <source>
        <dbReference type="Proteomes" id="UP000076925"/>
    </source>
</evidence>
<comment type="caution">
    <text evidence="2">The sequence shown here is derived from an EMBL/GenBank/DDBJ whole genome shotgun (WGS) entry which is preliminary data.</text>
</comment>
<organism evidence="2 3">
    <name type="scientific">Scytonema hofmannii PCC 7110</name>
    <dbReference type="NCBI Taxonomy" id="128403"/>
    <lineage>
        <taxon>Bacteria</taxon>
        <taxon>Bacillati</taxon>
        <taxon>Cyanobacteriota</taxon>
        <taxon>Cyanophyceae</taxon>
        <taxon>Nostocales</taxon>
        <taxon>Scytonemataceae</taxon>
        <taxon>Scytonema</taxon>
    </lineage>
</organism>
<keyword evidence="1" id="KW-0732">Signal</keyword>
<gene>
    <name evidence="2" type="ORF">WA1_07120</name>
</gene>